<gene>
    <name evidence="2" type="ORF">RYX56_00235</name>
</gene>
<evidence type="ECO:0000313" key="3">
    <source>
        <dbReference type="Proteomes" id="UP001287282"/>
    </source>
</evidence>
<dbReference type="Proteomes" id="UP001287282">
    <property type="component" value="Unassembled WGS sequence"/>
</dbReference>
<dbReference type="RefSeq" id="WP_317120131.1">
    <property type="nucleotide sequence ID" value="NZ_JAWJBA010000001.1"/>
</dbReference>
<dbReference type="InterPro" id="IPR000182">
    <property type="entry name" value="GNAT_dom"/>
</dbReference>
<keyword evidence="2" id="KW-0808">Transferase</keyword>
<dbReference type="PANTHER" id="PTHR43415:SF3">
    <property type="entry name" value="GNAT-FAMILY ACETYLTRANSFERASE"/>
    <property type="match status" value="1"/>
</dbReference>
<dbReference type="InterPro" id="IPR016181">
    <property type="entry name" value="Acyl_CoA_acyltransferase"/>
</dbReference>
<proteinExistence type="predicted"/>
<dbReference type="Gene3D" id="3.40.630.30">
    <property type="match status" value="1"/>
</dbReference>
<dbReference type="CDD" id="cd04301">
    <property type="entry name" value="NAT_SF"/>
    <property type="match status" value="1"/>
</dbReference>
<dbReference type="GO" id="GO:0016740">
    <property type="term" value="F:transferase activity"/>
    <property type="evidence" value="ECO:0007669"/>
    <property type="project" value="UniProtKB-KW"/>
</dbReference>
<evidence type="ECO:0000313" key="2">
    <source>
        <dbReference type="EMBL" id="MDV2682792.1"/>
    </source>
</evidence>
<dbReference type="SUPFAM" id="SSF55729">
    <property type="entry name" value="Acyl-CoA N-acyltransferases (Nat)"/>
    <property type="match status" value="1"/>
</dbReference>
<evidence type="ECO:0000259" key="1">
    <source>
        <dbReference type="PROSITE" id="PS51186"/>
    </source>
</evidence>
<sequence>MIKSKRIMLRPVVEEDWELRYKWLSDRDVNATLPSGSGLPLTPNAVRERTRKYAESNDKGIYFTIVGEDNKPIGNAQLFKIDPWNRHAEIGLWIGEKSEWGKGYGTEVTEILVQFAFNRLNLHKVYLTVDADNVGAIRCYEKVGFHSDGILRDEIYKNGKYVNRIYMSLLKTDIRRAY</sequence>
<organism evidence="2 3">
    <name type="scientific">Alkalihalophilus lindianensis</name>
    <dbReference type="NCBI Taxonomy" id="1630542"/>
    <lineage>
        <taxon>Bacteria</taxon>
        <taxon>Bacillati</taxon>
        <taxon>Bacillota</taxon>
        <taxon>Bacilli</taxon>
        <taxon>Bacillales</taxon>
        <taxon>Bacillaceae</taxon>
        <taxon>Alkalihalophilus</taxon>
    </lineage>
</organism>
<reference evidence="2 3" key="1">
    <citation type="submission" date="2023-10" db="EMBL/GenBank/DDBJ databases">
        <title>Screening of Alkalihalobacillus lindianensis BZ-TG-R113 and Its Alleviation of Salt Stress on Rapeseed Growth.</title>
        <authorList>
            <person name="Zhao B."/>
            <person name="Guo T."/>
        </authorList>
    </citation>
    <scope>NUCLEOTIDE SEQUENCE [LARGE SCALE GENOMIC DNA]</scope>
    <source>
        <strain evidence="2 3">BZ-TG-R113</strain>
    </source>
</reference>
<protein>
    <submittedName>
        <fullName evidence="2">GNAT family protein</fullName>
        <ecNumber evidence="2">2.-.-.-</ecNumber>
    </submittedName>
</protein>
<keyword evidence="3" id="KW-1185">Reference proteome</keyword>
<dbReference type="Pfam" id="PF13302">
    <property type="entry name" value="Acetyltransf_3"/>
    <property type="match status" value="1"/>
</dbReference>
<feature type="domain" description="N-acetyltransferase" evidence="1">
    <location>
        <begin position="7"/>
        <end position="172"/>
    </location>
</feature>
<name>A0ABU3X4H1_9BACI</name>
<dbReference type="EC" id="2.-.-.-" evidence="2"/>
<dbReference type="EMBL" id="JAWJBA010000001">
    <property type="protein sequence ID" value="MDV2682792.1"/>
    <property type="molecule type" value="Genomic_DNA"/>
</dbReference>
<comment type="caution">
    <text evidence="2">The sequence shown here is derived from an EMBL/GenBank/DDBJ whole genome shotgun (WGS) entry which is preliminary data.</text>
</comment>
<dbReference type="PROSITE" id="PS51186">
    <property type="entry name" value="GNAT"/>
    <property type="match status" value="1"/>
</dbReference>
<accession>A0ABU3X4H1</accession>
<dbReference type="PANTHER" id="PTHR43415">
    <property type="entry name" value="SPERMIDINE N(1)-ACETYLTRANSFERASE"/>
    <property type="match status" value="1"/>
</dbReference>